<feature type="transmembrane region" description="Helical" evidence="1">
    <location>
        <begin position="234"/>
        <end position="254"/>
    </location>
</feature>
<organism evidence="2 3">
    <name type="scientific">Actinoallomurus acaciae</name>
    <dbReference type="NCBI Taxonomy" id="502577"/>
    <lineage>
        <taxon>Bacteria</taxon>
        <taxon>Bacillati</taxon>
        <taxon>Actinomycetota</taxon>
        <taxon>Actinomycetes</taxon>
        <taxon>Streptosporangiales</taxon>
        <taxon>Thermomonosporaceae</taxon>
        <taxon>Actinoallomurus</taxon>
    </lineage>
</organism>
<feature type="transmembrane region" description="Helical" evidence="1">
    <location>
        <begin position="75"/>
        <end position="92"/>
    </location>
</feature>
<sequence>MIFGVVLALVATLAYNVGFVLEKGALSALPPLNVRLPLTLVRMLVTTPRWLAGFGLILTGLAGQLVVLTRIPLTVAQPVFASGIVFLLLLSMTMLGERLTAREWTGLAGIAAGVACVIASLDPRTDAAGTGGHVVRVLLVAVPSTLPGVAVFAAAARGARLRPAGDVPYGLAAGIVYGVAGMVSKGLSASIDFHGLVEIVASTLASPYLYLLLPVTLTGFVVFQTALQRGRASIVAPVSTVVSTLYTVVAGTPMFGEHLPPSMGDLVLRLAGLVLIAAALLRLPHEAGDQWT</sequence>
<gene>
    <name evidence="2" type="ORF">ACFFNX_35235</name>
</gene>
<feature type="transmembrane region" description="Helical" evidence="1">
    <location>
        <begin position="266"/>
        <end position="283"/>
    </location>
</feature>
<feature type="transmembrane region" description="Helical" evidence="1">
    <location>
        <begin position="208"/>
        <end position="227"/>
    </location>
</feature>
<dbReference type="Gene3D" id="1.10.3730.20">
    <property type="match status" value="1"/>
</dbReference>
<dbReference type="InterPro" id="IPR037185">
    <property type="entry name" value="EmrE-like"/>
</dbReference>
<name>A0ABV5YQV2_9ACTN</name>
<comment type="caution">
    <text evidence="2">The sequence shown here is derived from an EMBL/GenBank/DDBJ whole genome shotgun (WGS) entry which is preliminary data.</text>
</comment>
<keyword evidence="1" id="KW-0812">Transmembrane</keyword>
<evidence type="ECO:0008006" key="4">
    <source>
        <dbReference type="Google" id="ProtNLM"/>
    </source>
</evidence>
<proteinExistence type="predicted"/>
<feature type="transmembrane region" description="Helical" evidence="1">
    <location>
        <begin position="133"/>
        <end position="155"/>
    </location>
</feature>
<dbReference type="EMBL" id="JBHLZP010000381">
    <property type="protein sequence ID" value="MFB9837441.1"/>
    <property type="molecule type" value="Genomic_DNA"/>
</dbReference>
<evidence type="ECO:0000313" key="3">
    <source>
        <dbReference type="Proteomes" id="UP001589627"/>
    </source>
</evidence>
<keyword evidence="1" id="KW-0472">Membrane</keyword>
<dbReference type="SUPFAM" id="SSF103481">
    <property type="entry name" value="Multidrug resistance efflux transporter EmrE"/>
    <property type="match status" value="1"/>
</dbReference>
<dbReference type="Proteomes" id="UP001589627">
    <property type="component" value="Unassembled WGS sequence"/>
</dbReference>
<evidence type="ECO:0000256" key="1">
    <source>
        <dbReference type="SAM" id="Phobius"/>
    </source>
</evidence>
<feature type="transmembrane region" description="Helical" evidence="1">
    <location>
        <begin position="50"/>
        <end position="69"/>
    </location>
</feature>
<reference evidence="2 3" key="1">
    <citation type="submission" date="2024-09" db="EMBL/GenBank/DDBJ databases">
        <authorList>
            <person name="Sun Q."/>
            <person name="Mori K."/>
        </authorList>
    </citation>
    <scope>NUCLEOTIDE SEQUENCE [LARGE SCALE GENOMIC DNA]</scope>
    <source>
        <strain evidence="2 3">TBRC 0563</strain>
    </source>
</reference>
<dbReference type="PANTHER" id="PTHR40761:SF1">
    <property type="entry name" value="CONSERVED INTEGRAL MEMBRANE ALANINE VALINE AND LEUCINE RICH PROTEIN-RELATED"/>
    <property type="match status" value="1"/>
</dbReference>
<dbReference type="RefSeq" id="WP_378210257.1">
    <property type="nucleotide sequence ID" value="NZ_JBHLZP010000381.1"/>
</dbReference>
<keyword evidence="3" id="KW-1185">Reference proteome</keyword>
<protein>
    <recommendedName>
        <fullName evidence="4">Magnesium transporter NIPA</fullName>
    </recommendedName>
</protein>
<keyword evidence="1" id="KW-1133">Transmembrane helix</keyword>
<dbReference type="PANTHER" id="PTHR40761">
    <property type="entry name" value="CONSERVED INTEGRAL MEMBRANE ALANINE VALINE AND LEUCINE RICH PROTEIN-RELATED"/>
    <property type="match status" value="1"/>
</dbReference>
<feature type="transmembrane region" description="Helical" evidence="1">
    <location>
        <begin position="167"/>
        <end position="188"/>
    </location>
</feature>
<accession>A0ABV5YQV2</accession>
<evidence type="ECO:0000313" key="2">
    <source>
        <dbReference type="EMBL" id="MFB9837441.1"/>
    </source>
</evidence>